<evidence type="ECO:0000313" key="15">
    <source>
        <dbReference type="EMBL" id="OIW24575.1"/>
    </source>
</evidence>
<dbReference type="GO" id="GO:0004571">
    <property type="term" value="F:mannosyl-oligosaccharide 1,2-alpha-mannosidase activity"/>
    <property type="evidence" value="ECO:0007669"/>
    <property type="project" value="UniProtKB-EC"/>
</dbReference>
<evidence type="ECO:0000256" key="13">
    <source>
        <dbReference type="RuleBase" id="RU361193"/>
    </source>
</evidence>
<evidence type="ECO:0000256" key="7">
    <source>
        <dbReference type="ARBA" id="ARBA00023157"/>
    </source>
</evidence>
<dbReference type="AlphaFoldDB" id="A0A1J7IA66"/>
<evidence type="ECO:0000256" key="9">
    <source>
        <dbReference type="ARBA" id="ARBA00048605"/>
    </source>
</evidence>
<protein>
    <recommendedName>
        <fullName evidence="13">alpha-1,2-Mannosidase</fullName>
        <ecNumber evidence="13">3.2.1.-</ecNumber>
    </recommendedName>
</protein>
<comment type="pathway">
    <text evidence="2">Protein modification; protein glycosylation.</text>
</comment>
<dbReference type="PRINTS" id="PR00747">
    <property type="entry name" value="GLYHDRLASE47"/>
</dbReference>
<dbReference type="InterPro" id="IPR012341">
    <property type="entry name" value="6hp_glycosidase-like_sf"/>
</dbReference>
<feature type="region of interest" description="Disordered" evidence="14">
    <location>
        <begin position="1"/>
        <end position="23"/>
    </location>
</feature>
<dbReference type="UniPathway" id="UPA00378"/>
<accession>A0A1J7IA66</accession>
<dbReference type="Gene3D" id="1.50.10.10">
    <property type="match status" value="1"/>
</dbReference>
<evidence type="ECO:0000256" key="10">
    <source>
        <dbReference type="PIRSR" id="PIRSR601382-1"/>
    </source>
</evidence>
<evidence type="ECO:0000256" key="2">
    <source>
        <dbReference type="ARBA" id="ARBA00004922"/>
    </source>
</evidence>
<evidence type="ECO:0000256" key="11">
    <source>
        <dbReference type="PIRSR" id="PIRSR601382-2"/>
    </source>
</evidence>
<dbReference type="EMBL" id="KV875103">
    <property type="protein sequence ID" value="OIW24575.1"/>
    <property type="molecule type" value="Genomic_DNA"/>
</dbReference>
<keyword evidence="7 12" id="KW-1015">Disulfide bond</keyword>
<feature type="binding site" evidence="11">
    <location>
        <position position="556"/>
    </location>
    <ligand>
        <name>Ca(2+)</name>
        <dbReference type="ChEBI" id="CHEBI:29108"/>
    </ligand>
</feature>
<feature type="active site" evidence="10">
    <location>
        <position position="296"/>
    </location>
</feature>
<dbReference type="InterPro" id="IPR036026">
    <property type="entry name" value="Seven-hairpin_glycosidases"/>
</dbReference>
<comment type="catalytic activity">
    <reaction evidence="9">
        <text>N(4)-(alpha-D-Man-(1-&gt;2)-alpha-D-Man-(1-&gt;2)-alpha-D-Man-(1-&gt;3)-[alpha-D-Man-(1-&gt;2)-alpha-D-Man-(1-&gt;3)-[alpha-D-Man-(1-&gt;2)-alpha-D-Man-(1-&gt;6)]-alpha-D-Man-(1-&gt;6)]-beta-D-Man-(1-&gt;4)-beta-D-GlcNAc-(1-&gt;4)-beta-D-GlcNAc)-L-asparaginyl-[protein] (N-glucan mannose isomer 9A1,2,3B1,2,3) + 4 H2O = N(4)-(alpha-D-Man-(1-&gt;3)-[alpha-D-Man-(1-&gt;3)-[alpha-D-Man-(1-&gt;6)]-alpha-D-Man-(1-&gt;6)]-beta-D-Man-(1-&gt;4)-beta-D-GlcNAc-(1-&gt;4)-beta-D-GlcNAc)-L-asparaginyl-[protein] (N-glucan mannose isomer 5A1,2) + 4 beta-D-mannose</text>
        <dbReference type="Rhea" id="RHEA:56008"/>
        <dbReference type="Rhea" id="RHEA-COMP:14356"/>
        <dbReference type="Rhea" id="RHEA-COMP:14367"/>
        <dbReference type="ChEBI" id="CHEBI:15377"/>
        <dbReference type="ChEBI" id="CHEBI:28563"/>
        <dbReference type="ChEBI" id="CHEBI:59087"/>
        <dbReference type="ChEBI" id="CHEBI:139493"/>
        <dbReference type="EC" id="3.2.1.113"/>
    </reaction>
</comment>
<evidence type="ECO:0000256" key="14">
    <source>
        <dbReference type="SAM" id="MobiDB-lite"/>
    </source>
</evidence>
<dbReference type="Proteomes" id="UP000182658">
    <property type="component" value="Unassembled WGS sequence"/>
</dbReference>
<keyword evidence="4 11" id="KW-0479">Metal-binding</keyword>
<feature type="active site" description="Proton donor" evidence="10">
    <location>
        <position position="420"/>
    </location>
</feature>
<evidence type="ECO:0000256" key="8">
    <source>
        <dbReference type="ARBA" id="ARBA00047669"/>
    </source>
</evidence>
<keyword evidence="6 11" id="KW-0106">Calcium</keyword>
<dbReference type="EC" id="3.2.1.-" evidence="13"/>
<feature type="active site" description="Proton donor" evidence="10">
    <location>
        <position position="156"/>
    </location>
</feature>
<evidence type="ECO:0000256" key="3">
    <source>
        <dbReference type="ARBA" id="ARBA00007658"/>
    </source>
</evidence>
<feature type="disulfide bond" evidence="12">
    <location>
        <begin position="363"/>
        <end position="406"/>
    </location>
</feature>
<keyword evidence="13" id="KW-0326">Glycosidase</keyword>
<feature type="compositionally biased region" description="Basic residues" evidence="14">
    <location>
        <begin position="9"/>
        <end position="19"/>
    </location>
</feature>
<dbReference type="PANTHER" id="PTHR11742">
    <property type="entry name" value="MANNOSYL-OLIGOSACCHARIDE ALPHA-1,2-MANNOSIDASE-RELATED"/>
    <property type="match status" value="1"/>
</dbReference>
<dbReference type="InterPro" id="IPR050749">
    <property type="entry name" value="Glycosyl_Hydrolase_47"/>
</dbReference>
<reference evidence="15 16" key="1">
    <citation type="submission" date="2016-10" db="EMBL/GenBank/DDBJ databases">
        <title>Draft genome sequence of Coniochaeta ligniaria NRRL30616, a lignocellulolytic fungus for bioabatement of inhibitors in plant biomass hydrolysates.</title>
        <authorList>
            <consortium name="DOE Joint Genome Institute"/>
            <person name="Jimenez D.J."/>
            <person name="Hector R.E."/>
            <person name="Riley R."/>
            <person name="Sun H."/>
            <person name="Grigoriev I.V."/>
            <person name="Van Elsas J.D."/>
            <person name="Nichols N.N."/>
        </authorList>
    </citation>
    <scope>NUCLEOTIDE SEQUENCE [LARGE SCALE GENOMIC DNA]</scope>
    <source>
        <strain evidence="15 16">NRRL 30616</strain>
    </source>
</reference>
<dbReference type="GO" id="GO:0005509">
    <property type="term" value="F:calcium ion binding"/>
    <property type="evidence" value="ECO:0007669"/>
    <property type="project" value="InterPro"/>
</dbReference>
<dbReference type="OrthoDB" id="8118055at2759"/>
<keyword evidence="16" id="KW-1185">Reference proteome</keyword>
<evidence type="ECO:0000256" key="6">
    <source>
        <dbReference type="ARBA" id="ARBA00022837"/>
    </source>
</evidence>
<proteinExistence type="inferred from homology"/>
<feature type="active site" evidence="10">
    <location>
        <position position="468"/>
    </location>
</feature>
<dbReference type="GO" id="GO:0005975">
    <property type="term" value="P:carbohydrate metabolic process"/>
    <property type="evidence" value="ECO:0007669"/>
    <property type="project" value="InterPro"/>
</dbReference>
<evidence type="ECO:0000256" key="1">
    <source>
        <dbReference type="ARBA" id="ARBA00001913"/>
    </source>
</evidence>
<dbReference type="GO" id="GO:0016020">
    <property type="term" value="C:membrane"/>
    <property type="evidence" value="ECO:0007669"/>
    <property type="project" value="InterPro"/>
</dbReference>
<evidence type="ECO:0000256" key="5">
    <source>
        <dbReference type="ARBA" id="ARBA00022801"/>
    </source>
</evidence>
<dbReference type="Pfam" id="PF01532">
    <property type="entry name" value="Glyco_hydro_47"/>
    <property type="match status" value="1"/>
</dbReference>
<dbReference type="GO" id="GO:0036503">
    <property type="term" value="P:ERAD pathway"/>
    <property type="evidence" value="ECO:0007669"/>
    <property type="project" value="UniProtKB-ARBA"/>
</dbReference>
<dbReference type="FunCoup" id="A0A1J7IA66">
    <property type="interactions" value="819"/>
</dbReference>
<sequence>MSDDETKRSRLRSPQRRSPKGATKSRWTLRRIIGGLCLSISSSWAVYQWLPLLADDPIGYGHYAARFVDWSSRRDQVKQAFVTSWDAYHQHAWGQDRYHPVAEVGSQMSPKGLGWIIVDSLSTMMVMNLTAPLAESRKWLQRSLSYDQDQDVNTFETTIRMLGGLLSAHYLATRFPDVSSRRDSVYLAKALDLTDRLLSAYESPSGIPFASVHLGRKVGLPSHDGGASSMAEAATLQLEMKYLSYLTHNETYWRKAENVMKVLDDNVAEAGLLPIYVHPKTGRFTSREIRLGSRGDSYYEYLIKQYLQTSGQEPIYLDMWEEALAGIEKHLIVPIKNSGLKIVGELPQGIGGKVSPKMDHLVCFLPGSIALGATGGYTVAQARTQPGWTAEKERQIELARDLMKTCWGMYAVTATGLAPEIAWFNAAEEDLKPRPGDRPGRASKDSLAAWKEDFIVKPLDAHNLQRPETVESLFMLWRITEDPLYREWGWKIFRAFEEYTNLGGGKGYTSLNDVNAIPPSKRDNMESFWLAETLKYLYLLFSPTDYIPLHEVVFNTEAHIFPRFKQSKWTTGWQRKPR</sequence>
<dbReference type="InParanoid" id="A0A1J7IA66"/>
<evidence type="ECO:0000313" key="16">
    <source>
        <dbReference type="Proteomes" id="UP000182658"/>
    </source>
</evidence>
<dbReference type="SUPFAM" id="SSF48225">
    <property type="entry name" value="Seven-hairpin glycosidases"/>
    <property type="match status" value="1"/>
</dbReference>
<evidence type="ECO:0000256" key="4">
    <source>
        <dbReference type="ARBA" id="ARBA00022723"/>
    </source>
</evidence>
<name>A0A1J7IA66_9PEZI</name>
<comment type="similarity">
    <text evidence="3 13">Belongs to the glycosyl hydrolase 47 family.</text>
</comment>
<gene>
    <name evidence="15" type="ORF">CONLIGDRAFT_623478</name>
</gene>
<dbReference type="GO" id="GO:0005783">
    <property type="term" value="C:endoplasmic reticulum"/>
    <property type="evidence" value="ECO:0007669"/>
    <property type="project" value="TreeGrafter"/>
</dbReference>
<dbReference type="PANTHER" id="PTHR11742:SF55">
    <property type="entry name" value="ENDOPLASMIC RETICULUM MANNOSYL-OLIGOSACCHARIDE 1,2-ALPHA-MANNOSIDASE"/>
    <property type="match status" value="1"/>
</dbReference>
<organism evidence="15 16">
    <name type="scientific">Coniochaeta ligniaria NRRL 30616</name>
    <dbReference type="NCBI Taxonomy" id="1408157"/>
    <lineage>
        <taxon>Eukaryota</taxon>
        <taxon>Fungi</taxon>
        <taxon>Dikarya</taxon>
        <taxon>Ascomycota</taxon>
        <taxon>Pezizomycotina</taxon>
        <taxon>Sordariomycetes</taxon>
        <taxon>Sordariomycetidae</taxon>
        <taxon>Coniochaetales</taxon>
        <taxon>Coniochaetaceae</taxon>
        <taxon>Coniochaeta</taxon>
    </lineage>
</organism>
<evidence type="ECO:0000256" key="12">
    <source>
        <dbReference type="PIRSR" id="PIRSR601382-3"/>
    </source>
</evidence>
<dbReference type="InterPro" id="IPR001382">
    <property type="entry name" value="Glyco_hydro_47"/>
</dbReference>
<dbReference type="STRING" id="1408157.A0A1J7IA66"/>
<comment type="cofactor">
    <cofactor evidence="1 11">
        <name>Ca(2+)</name>
        <dbReference type="ChEBI" id="CHEBI:29108"/>
    </cofactor>
</comment>
<keyword evidence="5 13" id="KW-0378">Hydrolase</keyword>
<comment type="catalytic activity">
    <reaction evidence="8">
        <text>N(4)-(alpha-D-Man-(1-&gt;2)-alpha-D-Man-(1-&gt;2)-alpha-D-Man-(1-&gt;3)-[alpha-D-Man-(1-&gt;3)-[alpha-D-Man-(1-&gt;2)-alpha-D-Man-(1-&gt;6)]-alpha-D-Man-(1-&gt;6)]-beta-D-Man-(1-&gt;4)-beta-D-GlcNAc-(1-&gt;4)-beta-D-GlcNAc)-L-asparaginyl-[protein] (N-glucan mannose isomer 8A1,2,3B1,3) + 3 H2O = N(4)-(alpha-D-Man-(1-&gt;3)-[alpha-D-Man-(1-&gt;3)-[alpha-D-Man-(1-&gt;6)]-alpha-D-Man-(1-&gt;6)]-beta-D-Man-(1-&gt;4)-beta-D-GlcNAc-(1-&gt;4)-beta-D-GlcNAc)-L-asparaginyl-[protein] (N-glucan mannose isomer 5A1,2) + 3 beta-D-mannose</text>
        <dbReference type="Rhea" id="RHEA:56028"/>
        <dbReference type="Rhea" id="RHEA-COMP:14358"/>
        <dbReference type="Rhea" id="RHEA-COMP:14367"/>
        <dbReference type="ChEBI" id="CHEBI:15377"/>
        <dbReference type="ChEBI" id="CHEBI:28563"/>
        <dbReference type="ChEBI" id="CHEBI:59087"/>
        <dbReference type="ChEBI" id="CHEBI:60628"/>
        <dbReference type="EC" id="3.2.1.113"/>
    </reaction>
</comment>